<dbReference type="GO" id="GO:0004564">
    <property type="term" value="F:beta-fructofuranosidase activity"/>
    <property type="evidence" value="ECO:0007669"/>
    <property type="project" value="UniProtKB-EC"/>
</dbReference>
<comment type="subcellular location">
    <subcellularLocation>
        <location evidence="1">Secreted</location>
    </subcellularLocation>
</comment>
<reference evidence="12" key="1">
    <citation type="submission" date="2020-08" db="EMBL/GenBank/DDBJ databases">
        <title>Genome sequencing and assembly of the red palm weevil Rhynchophorus ferrugineus.</title>
        <authorList>
            <person name="Dias G.B."/>
            <person name="Bergman C.M."/>
            <person name="Manee M."/>
        </authorList>
    </citation>
    <scope>NUCLEOTIDE SEQUENCE</scope>
    <source>
        <strain evidence="12">AA-2017</strain>
        <tissue evidence="12">Whole larva</tissue>
    </source>
</reference>
<dbReference type="PROSITE" id="PS50240">
    <property type="entry name" value="TRYPSIN_DOM"/>
    <property type="match status" value="1"/>
</dbReference>
<dbReference type="Gene3D" id="2.60.120.560">
    <property type="entry name" value="Exo-inulinase, domain 1"/>
    <property type="match status" value="1"/>
</dbReference>
<dbReference type="PROSITE" id="PS00609">
    <property type="entry name" value="GLYCOSYL_HYDROL_F32"/>
    <property type="match status" value="1"/>
</dbReference>
<keyword evidence="4 10" id="KW-0732">Signal</keyword>
<evidence type="ECO:0000256" key="1">
    <source>
        <dbReference type="ARBA" id="ARBA00004613"/>
    </source>
</evidence>
<protein>
    <recommendedName>
        <fullName evidence="9">Sucrose-6-phosphate hydrolase</fullName>
        <ecNumber evidence="9">3.2.1.26</ecNumber>
    </recommendedName>
</protein>
<evidence type="ECO:0000313" key="12">
    <source>
        <dbReference type="EMBL" id="KAF7287881.1"/>
    </source>
</evidence>
<evidence type="ECO:0000256" key="6">
    <source>
        <dbReference type="ARBA" id="ARBA00023157"/>
    </source>
</evidence>
<dbReference type="SMART" id="SM00020">
    <property type="entry name" value="Tryp_SPc"/>
    <property type="match status" value="1"/>
</dbReference>
<evidence type="ECO:0000256" key="7">
    <source>
        <dbReference type="ARBA" id="ARBA00023180"/>
    </source>
</evidence>
<dbReference type="GO" id="GO:0004252">
    <property type="term" value="F:serine-type endopeptidase activity"/>
    <property type="evidence" value="ECO:0007669"/>
    <property type="project" value="InterPro"/>
</dbReference>
<dbReference type="CDD" id="cd18623">
    <property type="entry name" value="GH32_ScrB-like"/>
    <property type="match status" value="1"/>
</dbReference>
<accession>A0A834MM70</accession>
<dbReference type="PANTHER" id="PTHR43101:SF1">
    <property type="entry name" value="BETA-FRUCTOSIDASE"/>
    <property type="match status" value="1"/>
</dbReference>
<dbReference type="InterPro" id="IPR013148">
    <property type="entry name" value="Glyco_hydro_32_N"/>
</dbReference>
<gene>
    <name evidence="12" type="ORF">GWI33_000229</name>
</gene>
<proteinExistence type="inferred from homology"/>
<dbReference type="GO" id="GO:0006508">
    <property type="term" value="P:proteolysis"/>
    <property type="evidence" value="ECO:0007669"/>
    <property type="project" value="InterPro"/>
</dbReference>
<evidence type="ECO:0000256" key="3">
    <source>
        <dbReference type="ARBA" id="ARBA00022525"/>
    </source>
</evidence>
<dbReference type="InterPro" id="IPR009003">
    <property type="entry name" value="Peptidase_S1_PA"/>
</dbReference>
<dbReference type="EMBL" id="JAACXV010000002">
    <property type="protein sequence ID" value="KAF7287881.1"/>
    <property type="molecule type" value="Genomic_DNA"/>
</dbReference>
<dbReference type="InterPro" id="IPR013189">
    <property type="entry name" value="Glyco_hydro_32_C"/>
</dbReference>
<dbReference type="InterPro" id="IPR043504">
    <property type="entry name" value="Peptidase_S1_PA_chymotrypsin"/>
</dbReference>
<keyword evidence="13" id="KW-1185">Reference proteome</keyword>
<dbReference type="SUPFAM" id="SSF75005">
    <property type="entry name" value="Arabinanase/levansucrase/invertase"/>
    <property type="match status" value="1"/>
</dbReference>
<dbReference type="InterPro" id="IPR001254">
    <property type="entry name" value="Trypsin_dom"/>
</dbReference>
<keyword evidence="3" id="KW-0964">Secreted</keyword>
<dbReference type="AlphaFoldDB" id="A0A834MM70"/>
<dbReference type="Pfam" id="PF00251">
    <property type="entry name" value="Glyco_hydro_32N"/>
    <property type="match status" value="1"/>
</dbReference>
<dbReference type="Gene3D" id="2.40.10.10">
    <property type="entry name" value="Trypsin-like serine proteases"/>
    <property type="match status" value="1"/>
</dbReference>
<dbReference type="SMART" id="SM00640">
    <property type="entry name" value="Glyco_32"/>
    <property type="match status" value="1"/>
</dbReference>
<dbReference type="GO" id="GO:0005737">
    <property type="term" value="C:cytoplasm"/>
    <property type="evidence" value="ECO:0007669"/>
    <property type="project" value="InterPro"/>
</dbReference>
<dbReference type="InterPro" id="IPR018053">
    <property type="entry name" value="Glyco_hydro_32_AS"/>
</dbReference>
<dbReference type="InterPro" id="IPR001362">
    <property type="entry name" value="Glyco_hydro_32"/>
</dbReference>
<dbReference type="Pfam" id="PF00089">
    <property type="entry name" value="Trypsin"/>
    <property type="match status" value="1"/>
</dbReference>
<comment type="catalytic activity">
    <reaction evidence="9">
        <text>Hydrolysis of terminal non-reducing beta-D-fructofuranoside residues in beta-D-fructofuranosides.</text>
        <dbReference type="EC" id="3.2.1.26"/>
    </reaction>
</comment>
<feature type="chain" id="PRO_5032653315" description="Sucrose-6-phosphate hydrolase" evidence="10">
    <location>
        <begin position="19"/>
        <end position="584"/>
    </location>
</feature>
<evidence type="ECO:0000313" key="13">
    <source>
        <dbReference type="Proteomes" id="UP000625711"/>
    </source>
</evidence>
<dbReference type="Pfam" id="PF08244">
    <property type="entry name" value="Glyco_hydro_32C"/>
    <property type="match status" value="1"/>
</dbReference>
<evidence type="ECO:0000256" key="10">
    <source>
        <dbReference type="SAM" id="SignalP"/>
    </source>
</evidence>
<evidence type="ECO:0000256" key="9">
    <source>
        <dbReference type="RuleBase" id="RU362110"/>
    </source>
</evidence>
<dbReference type="FunFam" id="2.40.10.10:FF:000054">
    <property type="entry name" value="Complement C1r subcomponent"/>
    <property type="match status" value="1"/>
</dbReference>
<dbReference type="GO" id="GO:0005576">
    <property type="term" value="C:extracellular region"/>
    <property type="evidence" value="ECO:0007669"/>
    <property type="project" value="UniProtKB-SubCell"/>
</dbReference>
<sequence length="584" mass="65148">MSKLLLTIAALLPILCGADHGWYPVYHVAPPQGWMNDPNGLSYFDGYYHAFYQHYPYAPEWGLMHWGHARSKNMLNWEHLPIALTPSLPEDIDGIFSGSGVVNEGNLTLIYTGVSGNSTHQEQCLAYSSDGVNFTKEGVVLKKGGNDENFRDPKLWWQDDSWFVVIGSKTDDNRGEVLLYRSPDLKDWSYEGVLASADDKLGYMWECPDFFTLNNKQILLINPQGVEQDGYDYQNLYQTGYFVGSWAPGGNYTVEEGFKEIDHGHDFYASQTFLAPDGRRILIGWLAMWESEFPEGADGWAAMLTLPRELTLSDSNVIEVRPIREVQKYREEISSNSDPITISGGAPYGLLADAKANEVTVRFDTASTTAKTYGLFFGNEAGSLNISVNVDLGRLFVTRYYPNYNITESERSVAVDLSGPLNLDVFLDSSSIEIFVNDGAGVLSSRIYPVDGQRDLVAYQTDGVAVLSQYKSPILRKVEVPIVENKKCEEMLRKTRLGDDFNLHESFICAGGEAGRDTCHGDGGSPLLCSNDNYNTMIQVGVTSWGIDCGQKDVPAAYADVRHSYNWLITELNKRNINITARVN</sequence>
<dbReference type="OrthoDB" id="202537at2759"/>
<dbReference type="SUPFAM" id="SSF50494">
    <property type="entry name" value="Trypsin-like serine proteases"/>
    <property type="match status" value="1"/>
</dbReference>
<evidence type="ECO:0000256" key="2">
    <source>
        <dbReference type="ARBA" id="ARBA00009902"/>
    </source>
</evidence>
<dbReference type="EC" id="3.2.1.26" evidence="9"/>
<dbReference type="SUPFAM" id="SSF49899">
    <property type="entry name" value="Concanavalin A-like lectins/glucanases"/>
    <property type="match status" value="1"/>
</dbReference>
<dbReference type="Proteomes" id="UP000625711">
    <property type="component" value="Unassembled WGS sequence"/>
</dbReference>
<keyword evidence="6" id="KW-1015">Disulfide bond</keyword>
<evidence type="ECO:0000256" key="5">
    <source>
        <dbReference type="ARBA" id="ARBA00022801"/>
    </source>
</evidence>
<comment type="caution">
    <text evidence="12">The sequence shown here is derived from an EMBL/GenBank/DDBJ whole genome shotgun (WGS) entry which is preliminary data.</text>
</comment>
<evidence type="ECO:0000256" key="4">
    <source>
        <dbReference type="ARBA" id="ARBA00022729"/>
    </source>
</evidence>
<dbReference type="InterPro" id="IPR013320">
    <property type="entry name" value="ConA-like_dom_sf"/>
</dbReference>
<dbReference type="NCBIfam" id="TIGR01322">
    <property type="entry name" value="scrB_fam"/>
    <property type="match status" value="1"/>
</dbReference>
<feature type="signal peptide" evidence="10">
    <location>
        <begin position="1"/>
        <end position="18"/>
    </location>
</feature>
<dbReference type="InterPro" id="IPR023296">
    <property type="entry name" value="Glyco_hydro_beta-prop_sf"/>
</dbReference>
<comment type="similarity">
    <text evidence="2 9">Belongs to the glycosyl hydrolase 32 family.</text>
</comment>
<dbReference type="InterPro" id="IPR051214">
    <property type="entry name" value="GH32_Enzymes"/>
</dbReference>
<keyword evidence="5 9" id="KW-0378">Hydrolase</keyword>
<feature type="domain" description="Peptidase S1" evidence="11">
    <location>
        <begin position="401"/>
        <end position="573"/>
    </location>
</feature>
<name>A0A834MM70_RHYFE</name>
<dbReference type="Gene3D" id="2.115.10.20">
    <property type="entry name" value="Glycosyl hydrolase domain, family 43"/>
    <property type="match status" value="1"/>
</dbReference>
<organism evidence="12 13">
    <name type="scientific">Rhynchophorus ferrugineus</name>
    <name type="common">Red palm weevil</name>
    <name type="synonym">Curculio ferrugineus</name>
    <dbReference type="NCBI Taxonomy" id="354439"/>
    <lineage>
        <taxon>Eukaryota</taxon>
        <taxon>Metazoa</taxon>
        <taxon>Ecdysozoa</taxon>
        <taxon>Arthropoda</taxon>
        <taxon>Hexapoda</taxon>
        <taxon>Insecta</taxon>
        <taxon>Pterygota</taxon>
        <taxon>Neoptera</taxon>
        <taxon>Endopterygota</taxon>
        <taxon>Coleoptera</taxon>
        <taxon>Polyphaga</taxon>
        <taxon>Cucujiformia</taxon>
        <taxon>Curculionidae</taxon>
        <taxon>Dryophthorinae</taxon>
        <taxon>Rhynchophorus</taxon>
    </lineage>
</organism>
<keyword evidence="8 9" id="KW-0326">Glycosidase</keyword>
<evidence type="ECO:0000259" key="11">
    <source>
        <dbReference type="PROSITE" id="PS50240"/>
    </source>
</evidence>
<dbReference type="InterPro" id="IPR006232">
    <property type="entry name" value="Suc6P_hydrolase"/>
</dbReference>
<dbReference type="PANTHER" id="PTHR43101">
    <property type="entry name" value="BETA-FRUCTOSIDASE"/>
    <property type="match status" value="1"/>
</dbReference>
<dbReference type="GO" id="GO:0005975">
    <property type="term" value="P:carbohydrate metabolic process"/>
    <property type="evidence" value="ECO:0007669"/>
    <property type="project" value="InterPro"/>
</dbReference>
<keyword evidence="7" id="KW-0325">Glycoprotein</keyword>
<evidence type="ECO:0000256" key="8">
    <source>
        <dbReference type="ARBA" id="ARBA00023295"/>
    </source>
</evidence>